<feature type="transmembrane region" description="Helical" evidence="1">
    <location>
        <begin position="6"/>
        <end position="29"/>
    </location>
</feature>
<dbReference type="Pfam" id="PF05437">
    <property type="entry name" value="AzlD"/>
    <property type="match status" value="1"/>
</dbReference>
<keyword evidence="1" id="KW-0812">Transmembrane</keyword>
<protein>
    <submittedName>
        <fullName evidence="2">AzlD domain-containing protein</fullName>
    </submittedName>
</protein>
<keyword evidence="3" id="KW-1185">Reference proteome</keyword>
<evidence type="ECO:0000313" key="2">
    <source>
        <dbReference type="EMBL" id="GMG83455.1"/>
    </source>
</evidence>
<reference evidence="2 3" key="1">
    <citation type="submission" date="2023-04" db="EMBL/GenBank/DDBJ databases">
        <title>Marinoamorphus aggregata gen. nov., sp. Nov., isolate from tissue of brittle star Ophioplocus japonicus.</title>
        <authorList>
            <person name="Kawano K."/>
            <person name="Sawayama S."/>
            <person name="Nakagawa S."/>
        </authorList>
    </citation>
    <scope>NUCLEOTIDE SEQUENCE [LARGE SCALE GENOMIC DNA]</scope>
    <source>
        <strain evidence="2 3">NKW23</strain>
    </source>
</reference>
<organism evidence="2 3">
    <name type="scientific">Paralimibaculum aggregatum</name>
    <dbReference type="NCBI Taxonomy" id="3036245"/>
    <lineage>
        <taxon>Bacteria</taxon>
        <taxon>Pseudomonadati</taxon>
        <taxon>Pseudomonadota</taxon>
        <taxon>Alphaproteobacteria</taxon>
        <taxon>Rhodobacterales</taxon>
        <taxon>Paracoccaceae</taxon>
        <taxon>Paralimibaculum</taxon>
    </lineage>
</organism>
<comment type="caution">
    <text evidence="2">The sequence shown here is derived from an EMBL/GenBank/DDBJ whole genome shotgun (WGS) entry which is preliminary data.</text>
</comment>
<keyword evidence="1" id="KW-1133">Transmembrane helix</keyword>
<accession>A0ABQ6LR79</accession>
<name>A0ABQ6LR79_9RHOB</name>
<dbReference type="Proteomes" id="UP001239909">
    <property type="component" value="Unassembled WGS sequence"/>
</dbReference>
<sequence>MISDTAIWSMIAGLGIATYAIRFSFLGLLAGREVPESVRRGLAFVPAAVLPALIAPMVVGGQSGADPERLAACAAALVAGLLTRNVLAGILAGIAGYALALVVSGQI</sequence>
<dbReference type="EMBL" id="BSYI01000019">
    <property type="protein sequence ID" value="GMG83455.1"/>
    <property type="molecule type" value="Genomic_DNA"/>
</dbReference>
<feature type="transmembrane region" description="Helical" evidence="1">
    <location>
        <begin position="86"/>
        <end position="104"/>
    </location>
</feature>
<dbReference type="RefSeq" id="WP_285672249.1">
    <property type="nucleotide sequence ID" value="NZ_BSYI01000019.1"/>
</dbReference>
<proteinExistence type="predicted"/>
<evidence type="ECO:0000313" key="3">
    <source>
        <dbReference type="Proteomes" id="UP001239909"/>
    </source>
</evidence>
<dbReference type="InterPro" id="IPR008407">
    <property type="entry name" value="Brnchd-chn_aa_trnsp_AzlD"/>
</dbReference>
<gene>
    <name evidence="2" type="ORF">LNKW23_26680</name>
</gene>
<evidence type="ECO:0000256" key="1">
    <source>
        <dbReference type="SAM" id="Phobius"/>
    </source>
</evidence>
<feature type="transmembrane region" description="Helical" evidence="1">
    <location>
        <begin position="41"/>
        <end position="59"/>
    </location>
</feature>
<keyword evidence="1" id="KW-0472">Membrane</keyword>